<dbReference type="PANTHER" id="PTHR33112">
    <property type="entry name" value="DOMAIN PROTEIN, PUTATIVE-RELATED"/>
    <property type="match status" value="1"/>
</dbReference>
<evidence type="ECO:0000313" key="2">
    <source>
        <dbReference type="EMBL" id="KXJ94853.1"/>
    </source>
</evidence>
<feature type="domain" description="Heterokaryon incompatibility" evidence="1">
    <location>
        <begin position="190"/>
        <end position="351"/>
    </location>
</feature>
<dbReference type="PANTHER" id="PTHR33112:SF9">
    <property type="entry name" value="HETEROKARYON INCOMPATIBILITY DOMAIN-CONTAINING PROTEIN"/>
    <property type="match status" value="1"/>
</dbReference>
<dbReference type="EMBL" id="KQ964247">
    <property type="protein sequence ID" value="KXJ94853.1"/>
    <property type="molecule type" value="Genomic_DNA"/>
</dbReference>
<reference evidence="3" key="1">
    <citation type="submission" date="2016-02" db="EMBL/GenBank/DDBJ databases">
        <title>Draft genome sequence of Microdochium bolleyi, a fungal endophyte of beachgrass.</title>
        <authorList>
            <consortium name="DOE Joint Genome Institute"/>
            <person name="David A.S."/>
            <person name="May G."/>
            <person name="Haridas S."/>
            <person name="Lim J."/>
            <person name="Wang M."/>
            <person name="Labutti K."/>
            <person name="Lipzen A."/>
            <person name="Barry K."/>
            <person name="Grigoriev I.V."/>
        </authorList>
    </citation>
    <scope>NUCLEOTIDE SEQUENCE [LARGE SCALE GENOMIC DNA]</scope>
    <source>
        <strain evidence="3">J235TASD1</strain>
    </source>
</reference>
<dbReference type="Pfam" id="PF06985">
    <property type="entry name" value="HET"/>
    <property type="match status" value="1"/>
</dbReference>
<name>A0A136JCG8_9PEZI</name>
<dbReference type="InParanoid" id="A0A136JCG8"/>
<organism evidence="2 3">
    <name type="scientific">Microdochium bolleyi</name>
    <dbReference type="NCBI Taxonomy" id="196109"/>
    <lineage>
        <taxon>Eukaryota</taxon>
        <taxon>Fungi</taxon>
        <taxon>Dikarya</taxon>
        <taxon>Ascomycota</taxon>
        <taxon>Pezizomycotina</taxon>
        <taxon>Sordariomycetes</taxon>
        <taxon>Xylariomycetidae</taxon>
        <taxon>Xylariales</taxon>
        <taxon>Microdochiaceae</taxon>
        <taxon>Microdochium</taxon>
    </lineage>
</organism>
<proteinExistence type="predicted"/>
<protein>
    <submittedName>
        <fullName evidence="2">Heterokaryon incompatibility protein-domain-containing protein</fullName>
    </submittedName>
</protein>
<accession>A0A136JCG8</accession>
<dbReference type="Proteomes" id="UP000070501">
    <property type="component" value="Unassembled WGS sequence"/>
</dbReference>
<keyword evidence="3" id="KW-1185">Reference proteome</keyword>
<dbReference type="OrthoDB" id="3789824at2759"/>
<evidence type="ECO:0000259" key="1">
    <source>
        <dbReference type="Pfam" id="PF06985"/>
    </source>
</evidence>
<evidence type="ECO:0000313" key="3">
    <source>
        <dbReference type="Proteomes" id="UP000070501"/>
    </source>
</evidence>
<dbReference type="AlphaFoldDB" id="A0A136JCG8"/>
<gene>
    <name evidence="2" type="ORF">Micbo1qcDRAFT_221316</name>
</gene>
<sequence length="661" mass="74591">MSPETPQPQPPLSDRLCLCKDLHAGCSRETCPQAQFAFDNGYPSTTIAMYRKSGEGKSMMYVWTDGGETGPRPACPTCAAIARALTEPEDIVRTIKASVADHLKKDRTGNFWGSLDRRQVDYLEESWENTYVSLFAPRSAMSAGRRIIRTTPSKYQYSKEAEGAPAPTRLICVADNQVRIVKTGGAVLRYTTLSHRWGHNEQFKLLKATEESMARDIPWDTIPKTFRDAMNLTRQLGVDHIWIDTICIMQDDPDDWRFEATRMKDVYSSSHLNIAANHSLGSNGGLYADRQTAGDFPICIMAEAGSKDSPQSTLCIRQLPKESHAAYSTDDIKTDDLAYSPLLGRGWILQERVLSPRMVYYDSQELKWECRGGCDCLCGGMITMAGFVVAYRNALGISRRDAVLPPLQQNYYYLPIRWMLIAERYSMCDLTFVADRVIALAGVAEQALASDMPTGRYLAGAWEKDLANQLCWEVLDTHRKPQDVYLAPSWSWLSVVGRLRFPNRGEDEMCNQDIAVEITQAECTLVDDSRPTGPITDGFIKVNGNAMEFDVQVVDPGSVSEPQTFTLTHRERGRTLQNMFKPDYVMTTESASSLGTVTLLYWGYMPPNCDVMMVLWHANDKQRVEGKFERLGLIVYDLDKMLDECNEIRDWFEKREGLIIV</sequence>
<dbReference type="InterPro" id="IPR010730">
    <property type="entry name" value="HET"/>
</dbReference>